<dbReference type="AlphaFoldDB" id="A0AAW1R4N8"/>
<accession>A0AAW1R4N8</accession>
<evidence type="ECO:0000313" key="4">
    <source>
        <dbReference type="Proteomes" id="UP001489004"/>
    </source>
</evidence>
<comment type="caution">
    <text evidence="3">The sequence shown here is derived from an EMBL/GenBank/DDBJ whole genome shotgun (WGS) entry which is preliminary data.</text>
</comment>
<gene>
    <name evidence="3" type="ORF">WJX72_000108</name>
</gene>
<feature type="region of interest" description="Disordered" evidence="2">
    <location>
        <begin position="32"/>
        <end position="71"/>
    </location>
</feature>
<dbReference type="EMBL" id="JALJOR010000001">
    <property type="protein sequence ID" value="KAK9828458.1"/>
    <property type="molecule type" value="Genomic_DNA"/>
</dbReference>
<protein>
    <recommendedName>
        <fullName evidence="5">Biogenesis of lysosome-related organelles complex 1 subunit 7</fullName>
    </recommendedName>
</protein>
<dbReference type="Proteomes" id="UP001489004">
    <property type="component" value="Unassembled WGS sequence"/>
</dbReference>
<evidence type="ECO:0000256" key="2">
    <source>
        <dbReference type="SAM" id="MobiDB-lite"/>
    </source>
</evidence>
<reference evidence="3 4" key="1">
    <citation type="journal article" date="2024" name="Nat. Commun.">
        <title>Phylogenomics reveals the evolutionary origins of lichenization in chlorophyte algae.</title>
        <authorList>
            <person name="Puginier C."/>
            <person name="Libourel C."/>
            <person name="Otte J."/>
            <person name="Skaloud P."/>
            <person name="Haon M."/>
            <person name="Grisel S."/>
            <person name="Petersen M."/>
            <person name="Berrin J.G."/>
            <person name="Delaux P.M."/>
            <person name="Dal Grande F."/>
            <person name="Keller J."/>
        </authorList>
    </citation>
    <scope>NUCLEOTIDE SEQUENCE [LARGE SCALE GENOMIC DNA]</scope>
    <source>
        <strain evidence="3 4">SAG 2043</strain>
    </source>
</reference>
<evidence type="ECO:0008006" key="5">
    <source>
        <dbReference type="Google" id="ProtNLM"/>
    </source>
</evidence>
<keyword evidence="1" id="KW-0175">Coiled coil</keyword>
<evidence type="ECO:0000256" key="1">
    <source>
        <dbReference type="SAM" id="Coils"/>
    </source>
</evidence>
<keyword evidence="4" id="KW-1185">Reference proteome</keyword>
<sequence>MQADADGSIDQDAAAATASAAAAALFASKGPTPAAAAPVSAAAAGSSQTPAPEAPGASAAPAAGAAQPPVAPKATSLAGHLMHHVHALETMLLEAQRLTDEIMEYRVQVAITRNRLRRLDNPIMNDKLKSLKRKAEEALAC</sequence>
<evidence type="ECO:0000313" key="3">
    <source>
        <dbReference type="EMBL" id="KAK9828458.1"/>
    </source>
</evidence>
<feature type="coiled-coil region" evidence="1">
    <location>
        <begin position="88"/>
        <end position="115"/>
    </location>
</feature>
<organism evidence="3 4">
    <name type="scientific">[Myrmecia] bisecta</name>
    <dbReference type="NCBI Taxonomy" id="41462"/>
    <lineage>
        <taxon>Eukaryota</taxon>
        <taxon>Viridiplantae</taxon>
        <taxon>Chlorophyta</taxon>
        <taxon>core chlorophytes</taxon>
        <taxon>Trebouxiophyceae</taxon>
        <taxon>Trebouxiales</taxon>
        <taxon>Trebouxiaceae</taxon>
        <taxon>Myrmecia</taxon>
    </lineage>
</organism>
<name>A0AAW1R4N8_9CHLO</name>
<proteinExistence type="predicted"/>